<dbReference type="GO" id="GO:0016020">
    <property type="term" value="C:membrane"/>
    <property type="evidence" value="ECO:0007669"/>
    <property type="project" value="UniProtKB-SubCell"/>
</dbReference>
<name>A0A0E4H4C7_9STRE</name>
<comment type="subcellular location">
    <subcellularLocation>
        <location evidence="1">Membrane</location>
        <topology evidence="1">Multi-pass membrane protein</topology>
    </subcellularLocation>
</comment>
<evidence type="ECO:0000256" key="3">
    <source>
        <dbReference type="ARBA" id="ARBA00022989"/>
    </source>
</evidence>
<feature type="transmembrane region" description="Helical" evidence="5">
    <location>
        <begin position="217"/>
        <end position="235"/>
    </location>
</feature>
<keyword evidence="3 5" id="KW-1133">Transmembrane helix</keyword>
<feature type="transmembrane region" description="Helical" evidence="5">
    <location>
        <begin position="250"/>
        <end position="267"/>
    </location>
</feature>
<reference evidence="7" key="1">
    <citation type="submission" date="2015-03" db="EMBL/GenBank/DDBJ databases">
        <authorList>
            <person name="Urmite Genomes"/>
        </authorList>
    </citation>
    <scope>NUCLEOTIDE SEQUENCE [LARGE SCALE GENOMIC DNA]</scope>
    <source>
        <strain evidence="7">FF10</strain>
    </source>
</reference>
<dbReference type="PANTHER" id="PTHR43427">
    <property type="entry name" value="CHLORIDE CHANNEL PROTEIN CLC-E"/>
    <property type="match status" value="1"/>
</dbReference>
<gene>
    <name evidence="6" type="ORF">BN1356_01523</name>
</gene>
<dbReference type="EMBL" id="CTEN01000003">
    <property type="protein sequence ID" value="CQR25180.1"/>
    <property type="molecule type" value="Genomic_DNA"/>
</dbReference>
<dbReference type="GO" id="GO:0015108">
    <property type="term" value="F:chloride transmembrane transporter activity"/>
    <property type="evidence" value="ECO:0007669"/>
    <property type="project" value="InterPro"/>
</dbReference>
<keyword evidence="4 5" id="KW-0472">Membrane</keyword>
<feature type="transmembrane region" description="Helical" evidence="5">
    <location>
        <begin position="139"/>
        <end position="164"/>
    </location>
</feature>
<proteinExistence type="predicted"/>
<dbReference type="STRING" id="1608583.BN1356_01523"/>
<feature type="transmembrane region" description="Helical" evidence="5">
    <location>
        <begin position="45"/>
        <end position="63"/>
    </location>
</feature>
<dbReference type="InterPro" id="IPR050368">
    <property type="entry name" value="ClC-type_chloride_channel"/>
</dbReference>
<evidence type="ECO:0000313" key="6">
    <source>
        <dbReference type="EMBL" id="CQR25180.1"/>
    </source>
</evidence>
<evidence type="ECO:0000256" key="2">
    <source>
        <dbReference type="ARBA" id="ARBA00022692"/>
    </source>
</evidence>
<accession>A0A0E4H4C7</accession>
<dbReference type="SUPFAM" id="SSF81340">
    <property type="entry name" value="Clc chloride channel"/>
    <property type="match status" value="1"/>
</dbReference>
<feature type="transmembrane region" description="Helical" evidence="5">
    <location>
        <begin position="12"/>
        <end position="33"/>
    </location>
</feature>
<sequence length="398" mass="43758">MRKIDFKRIGLILFFSMAIGLVVGSIDFLFGEILLQIGQVRNPNFYKIIPFLAPIGLFIIFLYQKWGKNAHKGLSLIFEVGHGSQEAIPKRLIPLVMVTTWLTHLFGGSAGREGVAVQIGATTAHHFEKYFPEERTSNLFLLIGMSAGFAGLFQTPLAASFFAIEVLIVGHYSWTAFIPAILAAYAASWTSHFLGLEKFQHLLTNQLDFSLFLLLKLLLLSAALAFIGNAFALLLKKIKDFLAKTCPNPYYRIFLVGLLLSLVMFFLPEGRYAGLGTNLIEASLKGEFISSYDWLFKLLLTVLTLAAGFQGGEVTPLFSIGASAGVVLAGIVGLPFEVTAALGYITVFASATNTLLAPIFIGIEVFGWTHSPIYVFVIAIAYFLNRKQSIYGGQRVPY</sequence>
<feature type="transmembrane region" description="Helical" evidence="5">
    <location>
        <begin position="367"/>
        <end position="385"/>
    </location>
</feature>
<dbReference type="RefSeq" id="WP_093650751.1">
    <property type="nucleotide sequence ID" value="NZ_CTEN01000003.1"/>
</dbReference>
<feature type="transmembrane region" description="Helical" evidence="5">
    <location>
        <begin position="317"/>
        <end position="334"/>
    </location>
</feature>
<dbReference type="InterPro" id="IPR001807">
    <property type="entry name" value="ClC"/>
</dbReference>
<keyword evidence="2 5" id="KW-0812">Transmembrane</keyword>
<evidence type="ECO:0000313" key="7">
    <source>
        <dbReference type="Proteomes" id="UP000198604"/>
    </source>
</evidence>
<dbReference type="InterPro" id="IPR014743">
    <property type="entry name" value="Cl-channel_core"/>
</dbReference>
<feature type="transmembrane region" description="Helical" evidence="5">
    <location>
        <begin position="341"/>
        <end position="361"/>
    </location>
</feature>
<dbReference type="Gene3D" id="1.10.3080.10">
    <property type="entry name" value="Clc chloride channel"/>
    <property type="match status" value="1"/>
</dbReference>
<dbReference type="AlphaFoldDB" id="A0A0E4H4C7"/>
<organism evidence="6 7">
    <name type="scientific">Streptococcus varani</name>
    <dbReference type="NCBI Taxonomy" id="1608583"/>
    <lineage>
        <taxon>Bacteria</taxon>
        <taxon>Bacillati</taxon>
        <taxon>Bacillota</taxon>
        <taxon>Bacilli</taxon>
        <taxon>Lactobacillales</taxon>
        <taxon>Streptococcaceae</taxon>
        <taxon>Streptococcus</taxon>
    </lineage>
</organism>
<protein>
    <submittedName>
        <fullName evidence="6">Voltage-gated chloride channel family protein</fullName>
    </submittedName>
</protein>
<dbReference type="Proteomes" id="UP000198604">
    <property type="component" value="Unassembled WGS sequence"/>
</dbReference>
<dbReference type="Pfam" id="PF00654">
    <property type="entry name" value="Voltage_CLC"/>
    <property type="match status" value="1"/>
</dbReference>
<dbReference type="PANTHER" id="PTHR43427:SF12">
    <property type="entry name" value="CHLORIDE TRANSPORTER"/>
    <property type="match status" value="1"/>
</dbReference>
<evidence type="ECO:0000256" key="1">
    <source>
        <dbReference type="ARBA" id="ARBA00004141"/>
    </source>
</evidence>
<feature type="transmembrane region" description="Helical" evidence="5">
    <location>
        <begin position="176"/>
        <end position="196"/>
    </location>
</feature>
<dbReference type="OrthoDB" id="9767361at2"/>
<evidence type="ECO:0000256" key="5">
    <source>
        <dbReference type="SAM" id="Phobius"/>
    </source>
</evidence>
<keyword evidence="7" id="KW-1185">Reference proteome</keyword>
<evidence type="ECO:0000256" key="4">
    <source>
        <dbReference type="ARBA" id="ARBA00023136"/>
    </source>
</evidence>
<feature type="transmembrane region" description="Helical" evidence="5">
    <location>
        <begin position="294"/>
        <end position="311"/>
    </location>
</feature>